<sequence>MDSRTTPANGRTISRMSAAKRTVIETKKTSMFADMKARGQRMSCQFDMMSKDKISYASMNITWVHEHIDVSLGSLGGKPRMVWEVRTDVLDFVEFPDEAHTSVNIFNWAKGTAEKFGLVLSDFVIICPDGASNCRGAMVLMQAEEALVETPTCLCHQLGRSVLTGAGLQGKLANSENDVLRLVLEKQRRLSGRIHRSPDLLKKLETAQEAVGVQDPLRPVKGAMTRWNGYSMCVARNNTLHDPLETSLRKDAEVTIYAIDDDGVVQDGQNGTNVEEVTVTCGSLFPTRVEWEISRQFEAVAKPLHECTDKLQGLTCTPDKSWVLIMKVSAFYRNPKRIRVPSKVTDPTKPRKYEIFAHDDLDPSIQIFMSIVARELNDRIISLGPTKNQLLCIYLNKGLNPGALVQAGVLTGTQEKSIDHVVLRELRSTKACAAATRVIPAPAKSVSREEPSKECEDWDNMDDLIMNTTKPAVPREAPEDPLAAEVEAFKAWSDFSYGMDLKGNFNPLIFWASPIIQMLFSMHAEMARSHFSGLHHEATSERTFSYTGRVISDLRRRMSADAVCANVIGAATHFEITGDEIFAPSVYQSRCEAAANK</sequence>
<keyword evidence="4" id="KW-0862">Zinc</keyword>
<gene>
    <name evidence="6" type="ORF">DSPE1174_LOCUS19605</name>
</gene>
<dbReference type="PANTHER" id="PTHR46481">
    <property type="entry name" value="ZINC FINGER BED DOMAIN-CONTAINING PROTEIN 4"/>
    <property type="match status" value="1"/>
</dbReference>
<keyword evidence="3" id="KW-0863">Zinc-finger</keyword>
<reference evidence="6" key="1">
    <citation type="submission" date="2021-01" db="EMBL/GenBank/DDBJ databases">
        <authorList>
            <person name="Corre E."/>
            <person name="Pelletier E."/>
            <person name="Niang G."/>
            <person name="Scheremetjew M."/>
            <person name="Finn R."/>
            <person name="Kale V."/>
            <person name="Holt S."/>
            <person name="Cochrane G."/>
            <person name="Meng A."/>
            <person name="Brown T."/>
            <person name="Cohen L."/>
        </authorList>
    </citation>
    <scope>NUCLEOTIDE SEQUENCE</scope>
    <source>
        <strain evidence="6">CCMP1381</strain>
    </source>
</reference>
<protein>
    <recommendedName>
        <fullName evidence="7">HAT C-terminal dimerisation domain-containing protein</fullName>
    </recommendedName>
</protein>
<dbReference type="GO" id="GO:0005634">
    <property type="term" value="C:nucleus"/>
    <property type="evidence" value="ECO:0007669"/>
    <property type="project" value="UniProtKB-SubCell"/>
</dbReference>
<evidence type="ECO:0000256" key="2">
    <source>
        <dbReference type="ARBA" id="ARBA00022723"/>
    </source>
</evidence>
<dbReference type="InterPro" id="IPR052035">
    <property type="entry name" value="ZnF_BED_domain_contain"/>
</dbReference>
<keyword evidence="2" id="KW-0479">Metal-binding</keyword>
<evidence type="ECO:0000256" key="4">
    <source>
        <dbReference type="ARBA" id="ARBA00022833"/>
    </source>
</evidence>
<dbReference type="GO" id="GO:0008270">
    <property type="term" value="F:zinc ion binding"/>
    <property type="evidence" value="ECO:0007669"/>
    <property type="project" value="UniProtKB-KW"/>
</dbReference>
<dbReference type="SUPFAM" id="SSF53098">
    <property type="entry name" value="Ribonuclease H-like"/>
    <property type="match status" value="1"/>
</dbReference>
<evidence type="ECO:0000256" key="5">
    <source>
        <dbReference type="ARBA" id="ARBA00023242"/>
    </source>
</evidence>
<evidence type="ECO:0000256" key="1">
    <source>
        <dbReference type="ARBA" id="ARBA00004123"/>
    </source>
</evidence>
<accession>A0A7S2D6F5</accession>
<proteinExistence type="predicted"/>
<dbReference type="PANTHER" id="PTHR46481:SF10">
    <property type="entry name" value="ZINC FINGER BED DOMAIN-CONTAINING PROTEIN 39"/>
    <property type="match status" value="1"/>
</dbReference>
<comment type="subcellular location">
    <subcellularLocation>
        <location evidence="1">Nucleus</location>
    </subcellularLocation>
</comment>
<keyword evidence="5" id="KW-0539">Nucleus</keyword>
<dbReference type="EMBL" id="HBGS01037806">
    <property type="protein sequence ID" value="CAD9445574.1"/>
    <property type="molecule type" value="Transcribed_RNA"/>
</dbReference>
<evidence type="ECO:0000313" key="6">
    <source>
        <dbReference type="EMBL" id="CAD9445574.1"/>
    </source>
</evidence>
<name>A0A7S2D6F5_9STRA</name>
<dbReference type="InterPro" id="IPR012337">
    <property type="entry name" value="RNaseH-like_sf"/>
</dbReference>
<organism evidence="6">
    <name type="scientific">Octactis speculum</name>
    <dbReference type="NCBI Taxonomy" id="3111310"/>
    <lineage>
        <taxon>Eukaryota</taxon>
        <taxon>Sar</taxon>
        <taxon>Stramenopiles</taxon>
        <taxon>Ochrophyta</taxon>
        <taxon>Dictyochophyceae</taxon>
        <taxon>Dictyochales</taxon>
        <taxon>Dictyochaceae</taxon>
        <taxon>Octactis</taxon>
    </lineage>
</organism>
<evidence type="ECO:0000256" key="3">
    <source>
        <dbReference type="ARBA" id="ARBA00022771"/>
    </source>
</evidence>
<dbReference type="AlphaFoldDB" id="A0A7S2D6F5"/>
<evidence type="ECO:0008006" key="7">
    <source>
        <dbReference type="Google" id="ProtNLM"/>
    </source>
</evidence>